<sequence>MKLNDKELSKIVGGNRWGDTVLSAASGAGTGIKACKSFGPWGMAICGVGGVAIGGYFGYTHN</sequence>
<dbReference type="EMBL" id="NGNV01000055">
    <property type="protein sequence ID" value="OYR87105.1"/>
    <property type="molecule type" value="Genomic_DNA"/>
</dbReference>
<dbReference type="InterPro" id="IPR010133">
    <property type="entry name" value="Bacteriocin_signal_seq"/>
</dbReference>
<keyword evidence="4" id="KW-0472">Membrane</keyword>
<reference evidence="6 7" key="1">
    <citation type="submission" date="2017-04" db="EMBL/GenBank/DDBJ databases">
        <authorList>
            <person name="Afonso C.L."/>
            <person name="Miller P.J."/>
            <person name="Scott M.A."/>
            <person name="Spackman E."/>
            <person name="Goraichik I."/>
            <person name="Dimitrov K.M."/>
            <person name="Suarez D.L."/>
            <person name="Swayne D.E."/>
        </authorList>
    </citation>
    <scope>NUCLEOTIDE SEQUENCE [LARGE SCALE GENOMIC DNA]</scope>
    <source>
        <strain evidence="6 7">609q</strain>
    </source>
</reference>
<gene>
    <name evidence="5" type="ORF">CBF53_08900</name>
    <name evidence="6" type="ORF">CBF70_05560</name>
</gene>
<dbReference type="RefSeq" id="WP_094496795.1">
    <property type="nucleotide sequence ID" value="NZ_CAJUTI010000010.1"/>
</dbReference>
<accession>A0A256LEG5</accession>
<name>A0A256LEG5_9LACO</name>
<evidence type="ECO:0000256" key="4">
    <source>
        <dbReference type="SAM" id="Phobius"/>
    </source>
</evidence>
<keyword evidence="8" id="KW-1185">Reference proteome</keyword>
<dbReference type="AlphaFoldDB" id="A0A256LEG5"/>
<proteinExistence type="predicted"/>
<dbReference type="Proteomes" id="UP000215828">
    <property type="component" value="Unassembled WGS sequence"/>
</dbReference>
<dbReference type="Proteomes" id="UP000216316">
    <property type="component" value="Unassembled WGS sequence"/>
</dbReference>
<dbReference type="GO" id="GO:0031640">
    <property type="term" value="P:killing of cells of another organism"/>
    <property type="evidence" value="ECO:0007669"/>
    <property type="project" value="UniProtKB-KW"/>
</dbReference>
<dbReference type="NCBIfam" id="TIGR01847">
    <property type="entry name" value="bacteriocin_sig"/>
    <property type="match status" value="1"/>
</dbReference>
<evidence type="ECO:0000313" key="6">
    <source>
        <dbReference type="EMBL" id="OYR91835.1"/>
    </source>
</evidence>
<evidence type="ECO:0000256" key="3">
    <source>
        <dbReference type="ARBA" id="ARBA00023048"/>
    </source>
</evidence>
<evidence type="ECO:0000256" key="2">
    <source>
        <dbReference type="ARBA" id="ARBA00023022"/>
    </source>
</evidence>
<keyword evidence="4" id="KW-1133">Transmembrane helix</keyword>
<evidence type="ECO:0000313" key="8">
    <source>
        <dbReference type="Proteomes" id="UP000216316"/>
    </source>
</evidence>
<reference evidence="7 8" key="3">
    <citation type="submission" date="2017-09" db="EMBL/GenBank/DDBJ databases">
        <title>Tripartite evolution among Lactobacillus johnsonii, Lactobacillus taiwanensis, Lactobacillus reuteri and their rodent host.</title>
        <authorList>
            <person name="Wang T."/>
            <person name="Knowles S."/>
            <person name="Cheng C."/>
        </authorList>
    </citation>
    <scope>NUCLEOTIDE SEQUENCE [LARGE SCALE GENOMIC DNA]</scope>
    <source>
        <strain evidence="6 7">609q</strain>
        <strain evidence="5 8">609u</strain>
    </source>
</reference>
<protein>
    <submittedName>
        <fullName evidence="6">Bacteriocin</fullName>
    </submittedName>
</protein>
<reference evidence="5" key="2">
    <citation type="submission" date="2017-05" db="EMBL/GenBank/DDBJ databases">
        <authorList>
            <person name="Lin X.B."/>
            <person name="Stothard P."/>
            <person name="Tasseva G."/>
            <person name="Walter J."/>
        </authorList>
    </citation>
    <scope>NUCLEOTIDE SEQUENCE</scope>
    <source>
        <strain evidence="5">609u</strain>
    </source>
</reference>
<dbReference type="EMBL" id="NGNX01000015">
    <property type="protein sequence ID" value="OYR91835.1"/>
    <property type="molecule type" value="Genomic_DNA"/>
</dbReference>
<keyword evidence="4" id="KW-0812">Transmembrane</keyword>
<keyword evidence="2" id="KW-0044">Antibiotic</keyword>
<dbReference type="Pfam" id="PF10439">
    <property type="entry name" value="Bacteriocin_IIc"/>
    <property type="match status" value="1"/>
</dbReference>
<feature type="transmembrane region" description="Helical" evidence="4">
    <location>
        <begin position="41"/>
        <end position="59"/>
    </location>
</feature>
<evidence type="ECO:0000313" key="5">
    <source>
        <dbReference type="EMBL" id="OYR87105.1"/>
    </source>
</evidence>
<dbReference type="InterPro" id="IPR019493">
    <property type="entry name" value="Bacteriocin_IIb_lactacin-rel"/>
</dbReference>
<comment type="caution">
    <text evidence="6">The sequence shown here is derived from an EMBL/GenBank/DDBJ whole genome shotgun (WGS) entry which is preliminary data.</text>
</comment>
<evidence type="ECO:0000256" key="1">
    <source>
        <dbReference type="ARBA" id="ARBA00022529"/>
    </source>
</evidence>
<keyword evidence="1" id="KW-0929">Antimicrobial</keyword>
<keyword evidence="3" id="KW-0078">Bacteriocin</keyword>
<organism evidence="6 7">
    <name type="scientific">Lactobacillus taiwanensis</name>
    <dbReference type="NCBI Taxonomy" id="508451"/>
    <lineage>
        <taxon>Bacteria</taxon>
        <taxon>Bacillati</taxon>
        <taxon>Bacillota</taxon>
        <taxon>Bacilli</taxon>
        <taxon>Lactobacillales</taxon>
        <taxon>Lactobacillaceae</taxon>
        <taxon>Lactobacillus</taxon>
    </lineage>
</organism>
<dbReference type="GO" id="GO:0042742">
    <property type="term" value="P:defense response to bacterium"/>
    <property type="evidence" value="ECO:0007669"/>
    <property type="project" value="UniProtKB-KW"/>
</dbReference>
<evidence type="ECO:0000313" key="7">
    <source>
        <dbReference type="Proteomes" id="UP000215828"/>
    </source>
</evidence>